<proteinExistence type="predicted"/>
<keyword evidence="2" id="KW-1185">Reference proteome</keyword>
<name>A0ACC0ZET1_9ROSI</name>
<reference evidence="2" key="1">
    <citation type="journal article" date="2023" name="G3 (Bethesda)">
        <title>Genome assembly and association tests identify interacting loci associated with vigor, precocity, and sex in interspecific pistachio rootstocks.</title>
        <authorList>
            <person name="Palmer W."/>
            <person name="Jacygrad E."/>
            <person name="Sagayaradj S."/>
            <person name="Cavanaugh K."/>
            <person name="Han R."/>
            <person name="Bertier L."/>
            <person name="Beede B."/>
            <person name="Kafkas S."/>
            <person name="Golino D."/>
            <person name="Preece J."/>
            <person name="Michelmore R."/>
        </authorList>
    </citation>
    <scope>NUCLEOTIDE SEQUENCE [LARGE SCALE GENOMIC DNA]</scope>
</reference>
<dbReference type="Proteomes" id="UP001163603">
    <property type="component" value="Chromosome 2"/>
</dbReference>
<gene>
    <name evidence="1" type="ORF">Pint_15998</name>
</gene>
<evidence type="ECO:0000313" key="1">
    <source>
        <dbReference type="EMBL" id="KAJ0049671.1"/>
    </source>
</evidence>
<accession>A0ACC0ZET1</accession>
<sequence length="187" mass="21147">MEDFNAVFESAVQTENEDDKSKSPETELPQPPDSNPTGQPAEAWKSGLYACCHNPCNALVTALFPCMTFGQVAEMVDEGNIACCTSIMLYMGMCLGIGLCCKWKYGLCKQTANYRTKLRKKFNLAESPALDWVTHLCCHCCALCQEYRELQSRGFDPSLGWKKNEARNREKNQQQTMKHPVNQRMTK</sequence>
<dbReference type="EMBL" id="CM047737">
    <property type="protein sequence ID" value="KAJ0049671.1"/>
    <property type="molecule type" value="Genomic_DNA"/>
</dbReference>
<organism evidence="1 2">
    <name type="scientific">Pistacia integerrima</name>
    <dbReference type="NCBI Taxonomy" id="434235"/>
    <lineage>
        <taxon>Eukaryota</taxon>
        <taxon>Viridiplantae</taxon>
        <taxon>Streptophyta</taxon>
        <taxon>Embryophyta</taxon>
        <taxon>Tracheophyta</taxon>
        <taxon>Spermatophyta</taxon>
        <taxon>Magnoliopsida</taxon>
        <taxon>eudicotyledons</taxon>
        <taxon>Gunneridae</taxon>
        <taxon>Pentapetalae</taxon>
        <taxon>rosids</taxon>
        <taxon>malvids</taxon>
        <taxon>Sapindales</taxon>
        <taxon>Anacardiaceae</taxon>
        <taxon>Pistacia</taxon>
    </lineage>
</organism>
<protein>
    <submittedName>
        <fullName evidence="1">Uncharacterized protein</fullName>
    </submittedName>
</protein>
<evidence type="ECO:0000313" key="2">
    <source>
        <dbReference type="Proteomes" id="UP001163603"/>
    </source>
</evidence>
<comment type="caution">
    <text evidence="1">The sequence shown here is derived from an EMBL/GenBank/DDBJ whole genome shotgun (WGS) entry which is preliminary data.</text>
</comment>